<dbReference type="OrthoDB" id="9795838at2"/>
<sequence length="213" mass="24415">MTINLQNHTFELHPSGAAFWKEEGILLISDVHLGKISHFRKFGSAVPHKAINANFLRLSEVVGKFQPKIICFLGDLFHSDLNSEWKLFENWLSFIEAEVILIAGNHDIISPLKYEELGVKIHSEWQLNGFLLTHHPVNREGFFNLCGHIHPGYRLNGKGRQSLKLPCFFRKKDQLISPAFGEFTGNFMMKLNENENEKAYAITQNEVILIENS</sequence>
<dbReference type="InterPro" id="IPR029052">
    <property type="entry name" value="Metallo-depent_PP-like"/>
</dbReference>
<keyword evidence="3" id="KW-1185">Reference proteome</keyword>
<protein>
    <submittedName>
        <fullName evidence="2">Metallophosphoesterase</fullName>
    </submittedName>
</protein>
<feature type="domain" description="Calcineurin-like phosphoesterase" evidence="1">
    <location>
        <begin position="25"/>
        <end position="149"/>
    </location>
</feature>
<dbReference type="PANTHER" id="PTHR39323:SF1">
    <property type="entry name" value="BLR1149 PROTEIN"/>
    <property type="match status" value="1"/>
</dbReference>
<accession>A0A2N0U158</accession>
<dbReference type="EMBL" id="LKTS01000004">
    <property type="protein sequence ID" value="PKD20737.1"/>
    <property type="molecule type" value="Genomic_DNA"/>
</dbReference>
<evidence type="ECO:0000313" key="2">
    <source>
        <dbReference type="EMBL" id="PKD20737.1"/>
    </source>
</evidence>
<dbReference type="RefSeq" id="WP_079713698.1">
    <property type="nucleotide sequence ID" value="NZ_FUZC01000011.1"/>
</dbReference>
<dbReference type="PIRSF" id="PIRSF000887">
    <property type="entry name" value="Pesterase_MJ0037"/>
    <property type="match status" value="1"/>
</dbReference>
<dbReference type="GO" id="GO:0016787">
    <property type="term" value="F:hydrolase activity"/>
    <property type="evidence" value="ECO:0007669"/>
    <property type="project" value="InterPro"/>
</dbReference>
<comment type="caution">
    <text evidence="2">The sequence shown here is derived from an EMBL/GenBank/DDBJ whole genome shotgun (WGS) entry which is preliminary data.</text>
</comment>
<reference evidence="2 3" key="1">
    <citation type="submission" date="2015-10" db="EMBL/GenBank/DDBJ databases">
        <title>Draft genome sequence of Salegentibacter salinarum KCTC 12975.</title>
        <authorList>
            <person name="Lin W."/>
            <person name="Zheng Q."/>
        </authorList>
    </citation>
    <scope>NUCLEOTIDE SEQUENCE [LARGE SCALE GENOMIC DNA]</scope>
    <source>
        <strain evidence="2 3">KCTC 12975</strain>
    </source>
</reference>
<gene>
    <name evidence="2" type="ORF">APR41_13790</name>
</gene>
<dbReference type="InterPro" id="IPR026336">
    <property type="entry name" value="PdeM-like"/>
</dbReference>
<dbReference type="SUPFAM" id="SSF56300">
    <property type="entry name" value="Metallo-dependent phosphatases"/>
    <property type="match status" value="1"/>
</dbReference>
<proteinExistence type="predicted"/>
<dbReference type="AlphaFoldDB" id="A0A2N0U158"/>
<organism evidence="2 3">
    <name type="scientific">Salegentibacter salinarum</name>
    <dbReference type="NCBI Taxonomy" id="447422"/>
    <lineage>
        <taxon>Bacteria</taxon>
        <taxon>Pseudomonadati</taxon>
        <taxon>Bacteroidota</taxon>
        <taxon>Flavobacteriia</taxon>
        <taxon>Flavobacteriales</taxon>
        <taxon>Flavobacteriaceae</taxon>
        <taxon>Salegentibacter</taxon>
    </lineage>
</organism>
<evidence type="ECO:0000259" key="1">
    <source>
        <dbReference type="Pfam" id="PF00149"/>
    </source>
</evidence>
<dbReference type="NCBIfam" id="TIGR04123">
    <property type="entry name" value="P_estr_lig_assc"/>
    <property type="match status" value="1"/>
</dbReference>
<dbReference type="Gene3D" id="3.60.21.10">
    <property type="match status" value="1"/>
</dbReference>
<dbReference type="STRING" id="447422.SAMN05660903_02677"/>
<dbReference type="InterPro" id="IPR024173">
    <property type="entry name" value="Pesterase_MJ0037-like"/>
</dbReference>
<name>A0A2N0U158_9FLAO</name>
<dbReference type="PANTHER" id="PTHR39323">
    <property type="entry name" value="BLR1149 PROTEIN"/>
    <property type="match status" value="1"/>
</dbReference>
<dbReference type="Proteomes" id="UP000232673">
    <property type="component" value="Unassembled WGS sequence"/>
</dbReference>
<dbReference type="Pfam" id="PF00149">
    <property type="entry name" value="Metallophos"/>
    <property type="match status" value="1"/>
</dbReference>
<dbReference type="InterPro" id="IPR004843">
    <property type="entry name" value="Calcineurin-like_PHP"/>
</dbReference>
<evidence type="ECO:0000313" key="3">
    <source>
        <dbReference type="Proteomes" id="UP000232673"/>
    </source>
</evidence>